<dbReference type="Proteomes" id="UP001634393">
    <property type="component" value="Unassembled WGS sequence"/>
</dbReference>
<evidence type="ECO:0000313" key="2">
    <source>
        <dbReference type="Proteomes" id="UP001634393"/>
    </source>
</evidence>
<sequence>MTTKKSSLTNLERRRLRLLRPSLHRRLRGNWNSKICYPHSHTNFKFSHSIYLCTLFHSLDEIYVCRYSL</sequence>
<name>A0ABD3U4Z9_9LAMI</name>
<proteinExistence type="predicted"/>
<comment type="caution">
    <text evidence="1">The sequence shown here is derived from an EMBL/GenBank/DDBJ whole genome shotgun (WGS) entry which is preliminary data.</text>
</comment>
<reference evidence="1 2" key="1">
    <citation type="submission" date="2024-12" db="EMBL/GenBank/DDBJ databases">
        <title>The unique morphological basis and parallel evolutionary history of personate flowers in Penstemon.</title>
        <authorList>
            <person name="Depatie T.H."/>
            <person name="Wessinger C.A."/>
        </authorList>
    </citation>
    <scope>NUCLEOTIDE SEQUENCE [LARGE SCALE GENOMIC DNA]</scope>
    <source>
        <strain evidence="1">WTNN_2</strain>
        <tissue evidence="1">Leaf</tissue>
    </source>
</reference>
<dbReference type="EMBL" id="JBJXBP010000002">
    <property type="protein sequence ID" value="KAL3844506.1"/>
    <property type="molecule type" value="Genomic_DNA"/>
</dbReference>
<protein>
    <submittedName>
        <fullName evidence="1">Uncharacterized protein</fullName>
    </submittedName>
</protein>
<keyword evidence="2" id="KW-1185">Reference proteome</keyword>
<organism evidence="1 2">
    <name type="scientific">Penstemon smallii</name>
    <dbReference type="NCBI Taxonomy" id="265156"/>
    <lineage>
        <taxon>Eukaryota</taxon>
        <taxon>Viridiplantae</taxon>
        <taxon>Streptophyta</taxon>
        <taxon>Embryophyta</taxon>
        <taxon>Tracheophyta</taxon>
        <taxon>Spermatophyta</taxon>
        <taxon>Magnoliopsida</taxon>
        <taxon>eudicotyledons</taxon>
        <taxon>Gunneridae</taxon>
        <taxon>Pentapetalae</taxon>
        <taxon>asterids</taxon>
        <taxon>lamiids</taxon>
        <taxon>Lamiales</taxon>
        <taxon>Plantaginaceae</taxon>
        <taxon>Cheloneae</taxon>
        <taxon>Penstemon</taxon>
    </lineage>
</organism>
<gene>
    <name evidence="1" type="ORF">ACJIZ3_001909</name>
</gene>
<accession>A0ABD3U4Z9</accession>
<dbReference type="AlphaFoldDB" id="A0ABD3U4Z9"/>
<evidence type="ECO:0000313" key="1">
    <source>
        <dbReference type="EMBL" id="KAL3844506.1"/>
    </source>
</evidence>